<proteinExistence type="predicted"/>
<dbReference type="KEGG" id="bbes:BESB_030800"/>
<feature type="compositionally biased region" description="Low complexity" evidence="3">
    <location>
        <begin position="359"/>
        <end position="374"/>
    </location>
</feature>
<dbReference type="Proteomes" id="UP000224006">
    <property type="component" value="Chromosome XIII"/>
</dbReference>
<dbReference type="STRING" id="94643.A0A2A9M5P2"/>
<evidence type="ECO:0000256" key="3">
    <source>
        <dbReference type="SAM" id="MobiDB-lite"/>
    </source>
</evidence>
<dbReference type="InterPro" id="IPR051147">
    <property type="entry name" value="CFAP_domain-containing"/>
</dbReference>
<dbReference type="GeneID" id="40308132"/>
<evidence type="ECO:0000313" key="6">
    <source>
        <dbReference type="Proteomes" id="UP000224006"/>
    </source>
</evidence>
<feature type="compositionally biased region" description="Basic and acidic residues" evidence="3">
    <location>
        <begin position="413"/>
        <end position="424"/>
    </location>
</feature>
<dbReference type="PANTHER" id="PTHR21683">
    <property type="entry name" value="COILED-COIL DOMAIN-CONTAINING PROTEIN 42 LIKE-2-LIKE-RELATED"/>
    <property type="match status" value="1"/>
</dbReference>
<keyword evidence="6" id="KW-1185">Reference proteome</keyword>
<dbReference type="EMBL" id="NWUJ01000016">
    <property type="protein sequence ID" value="PFH31206.1"/>
    <property type="molecule type" value="Genomic_DNA"/>
</dbReference>
<dbReference type="RefSeq" id="XP_029215215.1">
    <property type="nucleotide sequence ID" value="XM_029361748.1"/>
</dbReference>
<dbReference type="GO" id="GO:0005856">
    <property type="term" value="C:cytoskeleton"/>
    <property type="evidence" value="ECO:0007669"/>
    <property type="project" value="UniProtKB-ARBA"/>
</dbReference>
<evidence type="ECO:0000256" key="2">
    <source>
        <dbReference type="SAM" id="Coils"/>
    </source>
</evidence>
<protein>
    <recommendedName>
        <fullName evidence="4">DUF4200 domain-containing protein</fullName>
    </recommendedName>
</protein>
<feature type="compositionally biased region" description="Basic and acidic residues" evidence="3">
    <location>
        <begin position="476"/>
        <end position="488"/>
    </location>
</feature>
<feature type="compositionally biased region" description="Polar residues" evidence="3">
    <location>
        <begin position="430"/>
        <end position="441"/>
    </location>
</feature>
<feature type="compositionally biased region" description="Low complexity" evidence="3">
    <location>
        <begin position="566"/>
        <end position="578"/>
    </location>
</feature>
<feature type="domain" description="DUF4200" evidence="4">
    <location>
        <begin position="83"/>
        <end position="198"/>
    </location>
</feature>
<feature type="region of interest" description="Disordered" evidence="3">
    <location>
        <begin position="389"/>
        <end position="488"/>
    </location>
</feature>
<name>A0A2A9M5P2_BESBE</name>
<evidence type="ECO:0000313" key="5">
    <source>
        <dbReference type="EMBL" id="PFH31206.1"/>
    </source>
</evidence>
<feature type="region of interest" description="Disordered" evidence="3">
    <location>
        <begin position="1"/>
        <end position="38"/>
    </location>
</feature>
<comment type="caution">
    <text evidence="5">The sequence shown here is derived from an EMBL/GenBank/DDBJ whole genome shotgun (WGS) entry which is preliminary data.</text>
</comment>
<dbReference type="AlphaFoldDB" id="A0A2A9M5P2"/>
<feature type="region of interest" description="Disordered" evidence="3">
    <location>
        <begin position="560"/>
        <end position="595"/>
    </location>
</feature>
<dbReference type="Pfam" id="PF13863">
    <property type="entry name" value="DUF4200"/>
    <property type="match status" value="1"/>
</dbReference>
<accession>A0A2A9M5P2</accession>
<dbReference type="OrthoDB" id="333014at2759"/>
<evidence type="ECO:0000256" key="1">
    <source>
        <dbReference type="ARBA" id="ARBA00023054"/>
    </source>
</evidence>
<feature type="compositionally biased region" description="Pro residues" evidence="3">
    <location>
        <begin position="348"/>
        <end position="358"/>
    </location>
</feature>
<evidence type="ECO:0000259" key="4">
    <source>
        <dbReference type="Pfam" id="PF13863"/>
    </source>
</evidence>
<keyword evidence="1 2" id="KW-0175">Coiled coil</keyword>
<sequence length="611" mass="67571">MANSATYSEPKGLQEARLRRRPSASRLFDSVAEPQQRSSGLQCAEWELAALSGRTQPSSRSLKEILELQNISLHAPSTNARLQESRGQMHEVEQALARHKEHYAKEEEQFRIKEAQLKDKEAQLHLQLNRFNKFVDTNEEKRRRAEKRAAVEREAIKEKESAIATLMVEVEQAEAKEQELEAGVKRYRKFEEFLTAVMHVRDEFPEISDMMSRYDLLQSVNGTLVKKEEELNLRADKIRGAYQTYKRHAANEILEKNNSVAALQRELEMYEKEKTNSQGQTEEMLNHASEEALYFGKLLLSVENLFQRCIEKRPNIQHANHLVKRLLRRQAEALEGDAGIPGASNPNSPCPASIPPLTSPSANPASGSASIDDGASTAKSSVIVTVAPPVGPSAKITGKGGPGRRLEGGSPADTRERRPTREGADGNAAKMQSSPQPSLASDSMPVDGFPHNTTRQLKKVANGNTPLLTSRKRRENKASEKTGDADEVDEQKQLCDDAIQMLGVVANYMRDFKDICDILTKSKKLQQKGAKMVNVSLGYCRNEEVVEFVTLRDVYAMKGGGGSAGSQGASDALSSGSSRRFVSRTRGQLTAGPTGQIYRNRLNSRSTAAGN</sequence>
<gene>
    <name evidence="5" type="ORF">BESB_030800</name>
</gene>
<dbReference type="InterPro" id="IPR025252">
    <property type="entry name" value="DUF4200"/>
</dbReference>
<reference evidence="5 6" key="1">
    <citation type="submission" date="2017-09" db="EMBL/GenBank/DDBJ databases">
        <title>Genome sequencing of Besnoitia besnoiti strain Bb-Ger1.</title>
        <authorList>
            <person name="Schares G."/>
            <person name="Venepally P."/>
            <person name="Lorenzi H.A."/>
        </authorList>
    </citation>
    <scope>NUCLEOTIDE SEQUENCE [LARGE SCALE GENOMIC DNA]</scope>
    <source>
        <strain evidence="5 6">Bb-Ger1</strain>
    </source>
</reference>
<dbReference type="PANTHER" id="PTHR21683:SF2">
    <property type="entry name" value="COILED-COIL DOMAIN-CONTAINING PROTEIN 42 LIKE-2-LIKE"/>
    <property type="match status" value="1"/>
</dbReference>
<feature type="coiled-coil region" evidence="2">
    <location>
        <begin position="82"/>
        <end position="183"/>
    </location>
</feature>
<feature type="region of interest" description="Disordered" evidence="3">
    <location>
        <begin position="337"/>
        <end position="374"/>
    </location>
</feature>
<organism evidence="5 6">
    <name type="scientific">Besnoitia besnoiti</name>
    <name type="common">Apicomplexan protozoan</name>
    <dbReference type="NCBI Taxonomy" id="94643"/>
    <lineage>
        <taxon>Eukaryota</taxon>
        <taxon>Sar</taxon>
        <taxon>Alveolata</taxon>
        <taxon>Apicomplexa</taxon>
        <taxon>Conoidasida</taxon>
        <taxon>Coccidia</taxon>
        <taxon>Eucoccidiorida</taxon>
        <taxon>Eimeriorina</taxon>
        <taxon>Sarcocystidae</taxon>
        <taxon>Besnoitia</taxon>
    </lineage>
</organism>
<dbReference type="VEuPathDB" id="ToxoDB:BESB_030800"/>
<feature type="coiled-coil region" evidence="2">
    <location>
        <begin position="246"/>
        <end position="280"/>
    </location>
</feature>